<evidence type="ECO:0000256" key="2">
    <source>
        <dbReference type="SAM" id="Phobius"/>
    </source>
</evidence>
<dbReference type="Pfam" id="PF20237">
    <property type="entry name" value="DUF6594"/>
    <property type="match status" value="1"/>
</dbReference>
<evidence type="ECO:0000313" key="4">
    <source>
        <dbReference type="EMBL" id="CZR62673.1"/>
    </source>
</evidence>
<feature type="transmembrane region" description="Helical" evidence="2">
    <location>
        <begin position="263"/>
        <end position="280"/>
    </location>
</feature>
<gene>
    <name evidence="4" type="ORF">PAC_12570</name>
</gene>
<sequence length="281" mass="31734">MLRVEKGKKAGLSLCLYMHLRHRGSWFEPTKAWINFAEQQMIREEVEDKEWKYTGYRHYSKFIALDNDFLVFRRFSVLNAKVCLALQDEIEILEHELATLDEASLEKSTPDIHNGSFGADAGSARARLLQASEKNPANRDQTSSYSITPSLQTDHLSHQKTQRTSGNGWKIISMLSKPWRVKRKGIDSSDYDAKHELYMSDERIDGCISVTIAVAGLVMLIAPLWILEFTSSNKASLAWITGFITLFLCVVTYATAAKPFETLGATAVYSVVLMVFLQIGK</sequence>
<evidence type="ECO:0000259" key="3">
    <source>
        <dbReference type="Pfam" id="PF20237"/>
    </source>
</evidence>
<keyword evidence="2" id="KW-0472">Membrane</keyword>
<name>A0A1L7XCD3_9HELO</name>
<keyword evidence="2" id="KW-0812">Transmembrane</keyword>
<feature type="region of interest" description="Disordered" evidence="1">
    <location>
        <begin position="132"/>
        <end position="165"/>
    </location>
</feature>
<feature type="compositionally biased region" description="Polar residues" evidence="1">
    <location>
        <begin position="132"/>
        <end position="154"/>
    </location>
</feature>
<accession>A0A1L7XCD3</accession>
<dbReference type="STRING" id="576137.A0A1L7XCD3"/>
<keyword evidence="2" id="KW-1133">Transmembrane helix</keyword>
<dbReference type="InterPro" id="IPR046529">
    <property type="entry name" value="DUF6594"/>
</dbReference>
<protein>
    <recommendedName>
        <fullName evidence="3">DUF6594 domain-containing protein</fullName>
    </recommendedName>
</protein>
<organism evidence="4 5">
    <name type="scientific">Phialocephala subalpina</name>
    <dbReference type="NCBI Taxonomy" id="576137"/>
    <lineage>
        <taxon>Eukaryota</taxon>
        <taxon>Fungi</taxon>
        <taxon>Dikarya</taxon>
        <taxon>Ascomycota</taxon>
        <taxon>Pezizomycotina</taxon>
        <taxon>Leotiomycetes</taxon>
        <taxon>Helotiales</taxon>
        <taxon>Mollisiaceae</taxon>
        <taxon>Phialocephala</taxon>
        <taxon>Phialocephala fortinii species complex</taxon>
    </lineage>
</organism>
<feature type="domain" description="DUF6594" evidence="3">
    <location>
        <begin position="56"/>
        <end position="274"/>
    </location>
</feature>
<evidence type="ECO:0000313" key="5">
    <source>
        <dbReference type="Proteomes" id="UP000184330"/>
    </source>
</evidence>
<proteinExistence type="predicted"/>
<feature type="transmembrane region" description="Helical" evidence="2">
    <location>
        <begin position="237"/>
        <end position="256"/>
    </location>
</feature>
<dbReference type="Proteomes" id="UP000184330">
    <property type="component" value="Unassembled WGS sequence"/>
</dbReference>
<reference evidence="4 5" key="1">
    <citation type="submission" date="2016-03" db="EMBL/GenBank/DDBJ databases">
        <authorList>
            <person name="Ploux O."/>
        </authorList>
    </citation>
    <scope>NUCLEOTIDE SEQUENCE [LARGE SCALE GENOMIC DNA]</scope>
    <source>
        <strain evidence="4 5">UAMH 11012</strain>
    </source>
</reference>
<evidence type="ECO:0000256" key="1">
    <source>
        <dbReference type="SAM" id="MobiDB-lite"/>
    </source>
</evidence>
<dbReference type="PANTHER" id="PTHR34502">
    <property type="entry name" value="DUF6594 DOMAIN-CONTAINING PROTEIN-RELATED"/>
    <property type="match status" value="1"/>
</dbReference>
<dbReference type="OrthoDB" id="5416037at2759"/>
<dbReference type="EMBL" id="FJOG01000021">
    <property type="protein sequence ID" value="CZR62673.1"/>
    <property type="molecule type" value="Genomic_DNA"/>
</dbReference>
<keyword evidence="5" id="KW-1185">Reference proteome</keyword>
<dbReference type="PANTHER" id="PTHR34502:SF4">
    <property type="entry name" value="DUF6594 DOMAIN-CONTAINING PROTEIN"/>
    <property type="match status" value="1"/>
</dbReference>
<feature type="transmembrane region" description="Helical" evidence="2">
    <location>
        <begin position="204"/>
        <end position="225"/>
    </location>
</feature>
<dbReference type="AlphaFoldDB" id="A0A1L7XCD3"/>